<feature type="region of interest" description="Disordered" evidence="1">
    <location>
        <begin position="223"/>
        <end position="246"/>
    </location>
</feature>
<sequence>MRVSTALCALSISSWTLAAPIVMVFKHAPPKYSGPSISSKDTWPVRTPKFRIAEEADTQDALEARPDNRPFTPSSDVTPSEALAAPRPLKTSYLLSIKPFMVHEDEKTSVPLAEFQESSTVKEETGVVMRHHPTIVELETEGNKPFYRKTPCPTHAGHFHLDRRYADRTVVGIVFILIAAIALIELWGPICRTTNRIWYGEGRIRLEDDPNEKEQLKQRYADFVLQPAPKTRSRSNTLSEKADPDS</sequence>
<accession>A0ABR2UXV8</accession>
<proteinExistence type="predicted"/>
<organism evidence="4 5">
    <name type="scientific">Seiridium unicorne</name>
    <dbReference type="NCBI Taxonomy" id="138068"/>
    <lineage>
        <taxon>Eukaryota</taxon>
        <taxon>Fungi</taxon>
        <taxon>Dikarya</taxon>
        <taxon>Ascomycota</taxon>
        <taxon>Pezizomycotina</taxon>
        <taxon>Sordariomycetes</taxon>
        <taxon>Xylariomycetidae</taxon>
        <taxon>Amphisphaeriales</taxon>
        <taxon>Sporocadaceae</taxon>
        <taxon>Seiridium</taxon>
    </lineage>
</organism>
<name>A0ABR2UXV8_9PEZI</name>
<comment type="caution">
    <text evidence="4">The sequence shown here is derived from an EMBL/GenBank/DDBJ whole genome shotgun (WGS) entry which is preliminary data.</text>
</comment>
<evidence type="ECO:0000313" key="4">
    <source>
        <dbReference type="EMBL" id="KAK9419447.1"/>
    </source>
</evidence>
<keyword evidence="3" id="KW-0732">Signal</keyword>
<keyword evidence="2" id="KW-0812">Transmembrane</keyword>
<dbReference type="EMBL" id="JARVKF010000320">
    <property type="protein sequence ID" value="KAK9419447.1"/>
    <property type="molecule type" value="Genomic_DNA"/>
</dbReference>
<evidence type="ECO:0000313" key="5">
    <source>
        <dbReference type="Proteomes" id="UP001408356"/>
    </source>
</evidence>
<feature type="chain" id="PRO_5046734367" evidence="3">
    <location>
        <begin position="19"/>
        <end position="246"/>
    </location>
</feature>
<evidence type="ECO:0000256" key="3">
    <source>
        <dbReference type="SAM" id="SignalP"/>
    </source>
</evidence>
<keyword evidence="2" id="KW-1133">Transmembrane helix</keyword>
<keyword evidence="2" id="KW-0472">Membrane</keyword>
<dbReference type="Proteomes" id="UP001408356">
    <property type="component" value="Unassembled WGS sequence"/>
</dbReference>
<gene>
    <name evidence="4" type="ORF">SUNI508_07422</name>
</gene>
<evidence type="ECO:0000256" key="2">
    <source>
        <dbReference type="SAM" id="Phobius"/>
    </source>
</evidence>
<protein>
    <submittedName>
        <fullName evidence="4">Uncharacterized protein</fullName>
    </submittedName>
</protein>
<reference evidence="4 5" key="1">
    <citation type="journal article" date="2024" name="J. Plant Pathol.">
        <title>Sequence and assembly of the genome of Seiridium unicorne, isolate CBS 538.82, causal agent of cypress canker disease.</title>
        <authorList>
            <person name="Scali E."/>
            <person name="Rocca G.D."/>
            <person name="Danti R."/>
            <person name="Garbelotto M."/>
            <person name="Barberini S."/>
            <person name="Baroncelli R."/>
            <person name="Emiliani G."/>
        </authorList>
    </citation>
    <scope>NUCLEOTIDE SEQUENCE [LARGE SCALE GENOMIC DNA]</scope>
    <source>
        <strain evidence="4 5">BM-138-508</strain>
    </source>
</reference>
<keyword evidence="5" id="KW-1185">Reference proteome</keyword>
<feature type="signal peptide" evidence="3">
    <location>
        <begin position="1"/>
        <end position="18"/>
    </location>
</feature>
<evidence type="ECO:0000256" key="1">
    <source>
        <dbReference type="SAM" id="MobiDB-lite"/>
    </source>
</evidence>
<feature type="transmembrane region" description="Helical" evidence="2">
    <location>
        <begin position="170"/>
        <end position="188"/>
    </location>
</feature>
<feature type="region of interest" description="Disordered" evidence="1">
    <location>
        <begin position="55"/>
        <end position="82"/>
    </location>
</feature>